<dbReference type="Pfam" id="PF04221">
    <property type="entry name" value="RelB"/>
    <property type="match status" value="1"/>
</dbReference>
<dbReference type="InterPro" id="IPR007337">
    <property type="entry name" value="RelB/DinJ"/>
</dbReference>
<dbReference type="InterPro" id="IPR026262">
    <property type="entry name" value="DinJ"/>
</dbReference>
<dbReference type="GO" id="GO:0006355">
    <property type="term" value="P:regulation of DNA-templated transcription"/>
    <property type="evidence" value="ECO:0007669"/>
    <property type="project" value="InterPro"/>
</dbReference>
<dbReference type="GO" id="GO:0000987">
    <property type="term" value="F:cis-regulatory region sequence-specific DNA binding"/>
    <property type="evidence" value="ECO:0007669"/>
    <property type="project" value="InterPro"/>
</dbReference>
<dbReference type="EMBL" id="CP129674">
    <property type="protein sequence ID" value="XDS44180.1"/>
    <property type="molecule type" value="Genomic_DNA"/>
</dbReference>
<sequence length="87" mass="9742">MSTDTTRVQIRTSKQLKQQATETLGRMGLDMTGAINMYLQQIVNLQELPFTPTAMDINTQARWEAEHHVGATFSTVGELMKDLNGDD</sequence>
<dbReference type="KEGG" id="baqk:QN215_07890"/>
<proteinExistence type="predicted"/>
<dbReference type="NCBIfam" id="TIGR02384">
    <property type="entry name" value="RelB_DinJ"/>
    <property type="match status" value="1"/>
</dbReference>
<dbReference type="InterPro" id="IPR013321">
    <property type="entry name" value="Arc_rbn_hlx_hlx"/>
</dbReference>
<dbReference type="RefSeq" id="WP_369343775.1">
    <property type="nucleotide sequence ID" value="NZ_CP129674.1"/>
</dbReference>
<reference evidence="1" key="1">
    <citation type="submission" date="2023-07" db="EMBL/GenBank/DDBJ databases">
        <title>Bifidobacterium aquikefiriaerophilum sp. nov. and Bifidobacterium eccum sp. nov., isolated from water kefir.</title>
        <authorList>
            <person name="Breselge S."/>
            <person name="Bellassi P."/>
            <person name="Barcenilla C."/>
            <person name="Alvarez-Ordonez A."/>
            <person name="Morelli L."/>
            <person name="Cotter P.D."/>
        </authorList>
    </citation>
    <scope>NUCLEOTIDE SEQUENCE</scope>
    <source>
        <strain evidence="1">WK041_4_12</strain>
    </source>
</reference>
<name>A0AB39U5P0_9BIFI</name>
<dbReference type="GO" id="GO:0044010">
    <property type="term" value="P:single-species biofilm formation"/>
    <property type="evidence" value="ECO:0007669"/>
    <property type="project" value="InterPro"/>
</dbReference>
<dbReference type="Gene3D" id="1.10.1220.10">
    <property type="entry name" value="Met repressor-like"/>
    <property type="match status" value="1"/>
</dbReference>
<dbReference type="PIRSF" id="PIRSF003108">
    <property type="entry name" value="DinJ"/>
    <property type="match status" value="1"/>
</dbReference>
<dbReference type="GO" id="GO:0015643">
    <property type="term" value="F:toxic substance binding"/>
    <property type="evidence" value="ECO:0007669"/>
    <property type="project" value="InterPro"/>
</dbReference>
<evidence type="ECO:0000313" key="1">
    <source>
        <dbReference type="EMBL" id="XDS44180.1"/>
    </source>
</evidence>
<gene>
    <name evidence="1" type="ORF">QN215_07890</name>
</gene>
<organism evidence="1">
    <name type="scientific">Bifidobacterium aquikefiricola</name>
    <dbReference type="NCBI Taxonomy" id="3059038"/>
    <lineage>
        <taxon>Bacteria</taxon>
        <taxon>Bacillati</taxon>
        <taxon>Actinomycetota</taxon>
        <taxon>Actinomycetes</taxon>
        <taxon>Bifidobacteriales</taxon>
        <taxon>Bifidobacteriaceae</taxon>
        <taxon>Bifidobacterium</taxon>
    </lineage>
</organism>
<accession>A0AB39U5P0</accession>
<protein>
    <submittedName>
        <fullName evidence="1">Type II toxin-antitoxin system RelB/DinJ family antitoxin</fullName>
    </submittedName>
</protein>
<dbReference type="AlphaFoldDB" id="A0AB39U5P0"/>